<evidence type="ECO:0000313" key="14">
    <source>
        <dbReference type="EMBL" id="SHG38517.1"/>
    </source>
</evidence>
<dbReference type="InterPro" id="IPR045357">
    <property type="entry name" value="Aminopeptidase_N-like_N"/>
</dbReference>
<dbReference type="Gene3D" id="2.60.40.1730">
    <property type="entry name" value="tricorn interacting facor f3 domain"/>
    <property type="match status" value="1"/>
</dbReference>
<feature type="domain" description="Peptidase M1 membrane alanine aminopeptidase" evidence="12">
    <location>
        <begin position="242"/>
        <end position="439"/>
    </location>
</feature>
<dbReference type="PRINTS" id="PR00756">
    <property type="entry name" value="ALADIPTASE"/>
</dbReference>
<keyword evidence="6 14" id="KW-0031">Aminopeptidase</keyword>
<comment type="cofactor">
    <cofactor evidence="2">
        <name>Zn(2+)</name>
        <dbReference type="ChEBI" id="CHEBI:29105"/>
    </cofactor>
</comment>
<keyword evidence="8" id="KW-0479">Metal-binding</keyword>
<evidence type="ECO:0000256" key="6">
    <source>
        <dbReference type="ARBA" id="ARBA00022438"/>
    </source>
</evidence>
<dbReference type="STRING" id="229205.SAMN05444372_105138"/>
<comment type="similarity">
    <text evidence="3">Belongs to the peptidase M1 family.</text>
</comment>
<evidence type="ECO:0000256" key="10">
    <source>
        <dbReference type="ARBA" id="ARBA00022833"/>
    </source>
</evidence>
<dbReference type="InterPro" id="IPR042097">
    <property type="entry name" value="Aminopeptidase_N-like_N_sf"/>
</dbReference>
<accession>A0A1M5JD91</accession>
<dbReference type="GO" id="GO:0005737">
    <property type="term" value="C:cytoplasm"/>
    <property type="evidence" value="ECO:0007669"/>
    <property type="project" value="TreeGrafter"/>
</dbReference>
<dbReference type="Pfam" id="PF01433">
    <property type="entry name" value="Peptidase_M1"/>
    <property type="match status" value="1"/>
</dbReference>
<dbReference type="GO" id="GO:0008270">
    <property type="term" value="F:zinc ion binding"/>
    <property type="evidence" value="ECO:0007669"/>
    <property type="project" value="InterPro"/>
</dbReference>
<dbReference type="Gene3D" id="1.10.390.10">
    <property type="entry name" value="Neutral Protease Domain 2"/>
    <property type="match status" value="1"/>
</dbReference>
<evidence type="ECO:0000256" key="7">
    <source>
        <dbReference type="ARBA" id="ARBA00022670"/>
    </source>
</evidence>
<keyword evidence="7" id="KW-0645">Protease</keyword>
<dbReference type="GO" id="GO:0006508">
    <property type="term" value="P:proteolysis"/>
    <property type="evidence" value="ECO:0007669"/>
    <property type="project" value="UniProtKB-KW"/>
</dbReference>
<dbReference type="GO" id="GO:0042277">
    <property type="term" value="F:peptide binding"/>
    <property type="evidence" value="ECO:0007669"/>
    <property type="project" value="TreeGrafter"/>
</dbReference>
<dbReference type="InterPro" id="IPR016024">
    <property type="entry name" value="ARM-type_fold"/>
</dbReference>
<dbReference type="GO" id="GO:0016020">
    <property type="term" value="C:membrane"/>
    <property type="evidence" value="ECO:0007669"/>
    <property type="project" value="TreeGrafter"/>
</dbReference>
<evidence type="ECO:0000256" key="11">
    <source>
        <dbReference type="ARBA" id="ARBA00023049"/>
    </source>
</evidence>
<dbReference type="Proteomes" id="UP000184020">
    <property type="component" value="Unassembled WGS sequence"/>
</dbReference>
<evidence type="ECO:0000259" key="13">
    <source>
        <dbReference type="Pfam" id="PF17900"/>
    </source>
</evidence>
<keyword evidence="9" id="KW-0378">Hydrolase</keyword>
<evidence type="ECO:0000313" key="15">
    <source>
        <dbReference type="Proteomes" id="UP000184020"/>
    </source>
</evidence>
<dbReference type="InterPro" id="IPR027268">
    <property type="entry name" value="Peptidase_M4/M1_CTD_sf"/>
</dbReference>
<keyword evidence="11" id="KW-0482">Metalloprotease</keyword>
<evidence type="ECO:0000256" key="8">
    <source>
        <dbReference type="ARBA" id="ARBA00022723"/>
    </source>
</evidence>
<dbReference type="EMBL" id="FQWF01000005">
    <property type="protein sequence ID" value="SHG38517.1"/>
    <property type="molecule type" value="Genomic_DNA"/>
</dbReference>
<dbReference type="InterPro" id="IPR014782">
    <property type="entry name" value="Peptidase_M1_dom"/>
</dbReference>
<evidence type="ECO:0000256" key="2">
    <source>
        <dbReference type="ARBA" id="ARBA00001947"/>
    </source>
</evidence>
<gene>
    <name evidence="14" type="ORF">SAMN05444372_105138</name>
</gene>
<feature type="domain" description="Aminopeptidase N-like N-terminal" evidence="13">
    <location>
        <begin position="43"/>
        <end position="201"/>
    </location>
</feature>
<sequence>MIVTLIFKFKITLMKYIFLFFTTLAFAQQTKVVDFKSVLGKITVNPIDRNVSGDIHYHFEMLQSTDTIKIDAQNMVFSNVKLNYGTVKHLNTQKQLQIIFPFKKGKNTLTFNYLAKPKQTMYFIGSTEKDNLQIWTQGQGKYTSHWFPSFDDVNEKVVFNLDISFDKEYEVISNGKLVSKSDLDGFSVWNYRMQKPMSSYLLMLAIGKFEKQIQIAKSGIPLEMYYEPKDKARFEPTYRYSKMLFDFLEKEIGIQYPWEIYKQIPVRDFLYAGMENTSATVFSSPYVVDSTAFEDRSYINVNAHELAHQWFGNLVTAENGKHHWLQEGFATYYALLAEREIYGEDYFYSKLYESAQQLKFASRTDTIPVLNAKASSLTFYQKGAWALFVLQEAIGENNFKKAVQSYLKKHAFQNVTTDDFFAEIRKVSTFDLNNFSKGWLETTKFNTEEANRLLKKNSATRLLLEIDTMRKKPLLEKNDFLVKVMKSNAYFTVKEAIVNQIKNEIFEDKKQLLILALETNNTQVRQTVAQNLTKIPEDFREQYETLLNDNSYQTQEIALINLWNNFPEQRFRYLQQSKNWIGFNDHNLRTLWISLALNTDGYISNKEELIAELIKYSSSEYEGSTRQNALENLITFRIMNEMVLKNLVNATTHHTWQFSKFGRDTIRKLLQNKDLRNSFEKILIDLNENERFQLQRLLNE</sequence>
<organism evidence="14 15">
    <name type="scientific">Flavobacterium micromati</name>
    <dbReference type="NCBI Taxonomy" id="229205"/>
    <lineage>
        <taxon>Bacteria</taxon>
        <taxon>Pseudomonadati</taxon>
        <taxon>Bacteroidota</taxon>
        <taxon>Flavobacteriia</taxon>
        <taxon>Flavobacteriales</taxon>
        <taxon>Flavobacteriaceae</taxon>
        <taxon>Flavobacterium</taxon>
    </lineage>
</organism>
<evidence type="ECO:0000256" key="1">
    <source>
        <dbReference type="ARBA" id="ARBA00000098"/>
    </source>
</evidence>
<proteinExistence type="inferred from homology"/>
<dbReference type="SUPFAM" id="SSF55486">
    <property type="entry name" value="Metalloproteases ('zincins'), catalytic domain"/>
    <property type="match status" value="1"/>
</dbReference>
<dbReference type="InterPro" id="IPR001930">
    <property type="entry name" value="Peptidase_M1"/>
</dbReference>
<dbReference type="GO" id="GO:0005615">
    <property type="term" value="C:extracellular space"/>
    <property type="evidence" value="ECO:0007669"/>
    <property type="project" value="TreeGrafter"/>
</dbReference>
<evidence type="ECO:0000256" key="4">
    <source>
        <dbReference type="ARBA" id="ARBA00012564"/>
    </source>
</evidence>
<evidence type="ECO:0000256" key="9">
    <source>
        <dbReference type="ARBA" id="ARBA00022801"/>
    </source>
</evidence>
<keyword evidence="15" id="KW-1185">Reference proteome</keyword>
<dbReference type="SUPFAM" id="SSF63737">
    <property type="entry name" value="Leukotriene A4 hydrolase N-terminal domain"/>
    <property type="match status" value="1"/>
</dbReference>
<evidence type="ECO:0000259" key="12">
    <source>
        <dbReference type="Pfam" id="PF01433"/>
    </source>
</evidence>
<evidence type="ECO:0000256" key="3">
    <source>
        <dbReference type="ARBA" id="ARBA00010136"/>
    </source>
</evidence>
<dbReference type="GO" id="GO:0070006">
    <property type="term" value="F:metalloaminopeptidase activity"/>
    <property type="evidence" value="ECO:0007669"/>
    <property type="project" value="TreeGrafter"/>
</dbReference>
<dbReference type="CDD" id="cd09603">
    <property type="entry name" value="M1_APN_like"/>
    <property type="match status" value="1"/>
</dbReference>
<dbReference type="GO" id="GO:0016285">
    <property type="term" value="F:alanyl aminopeptidase activity"/>
    <property type="evidence" value="ECO:0007669"/>
    <property type="project" value="UniProtKB-EC"/>
</dbReference>
<reference evidence="15" key="1">
    <citation type="submission" date="2016-11" db="EMBL/GenBank/DDBJ databases">
        <authorList>
            <person name="Varghese N."/>
            <person name="Submissions S."/>
        </authorList>
    </citation>
    <scope>NUCLEOTIDE SEQUENCE [LARGE SCALE GENOMIC DNA]</scope>
    <source>
        <strain evidence="15">DSM 17659</strain>
    </source>
</reference>
<dbReference type="SUPFAM" id="SSF48371">
    <property type="entry name" value="ARM repeat"/>
    <property type="match status" value="1"/>
</dbReference>
<dbReference type="PANTHER" id="PTHR11533:SF174">
    <property type="entry name" value="PUROMYCIN-SENSITIVE AMINOPEPTIDASE-RELATED"/>
    <property type="match status" value="1"/>
</dbReference>
<dbReference type="AlphaFoldDB" id="A0A1M5JD91"/>
<dbReference type="GO" id="GO:0043171">
    <property type="term" value="P:peptide catabolic process"/>
    <property type="evidence" value="ECO:0007669"/>
    <property type="project" value="TreeGrafter"/>
</dbReference>
<dbReference type="Pfam" id="PF17900">
    <property type="entry name" value="Peptidase_M1_N"/>
    <property type="match status" value="1"/>
</dbReference>
<name>A0A1M5JD91_9FLAO</name>
<evidence type="ECO:0000256" key="5">
    <source>
        <dbReference type="ARBA" id="ARBA00015611"/>
    </source>
</evidence>
<protein>
    <recommendedName>
        <fullName evidence="5">Aminopeptidase N</fullName>
        <ecNumber evidence="4">3.4.11.2</ecNumber>
    </recommendedName>
</protein>
<keyword evidence="10" id="KW-0862">Zinc</keyword>
<dbReference type="EC" id="3.4.11.2" evidence="4"/>
<dbReference type="PANTHER" id="PTHR11533">
    <property type="entry name" value="PROTEASE M1 ZINC METALLOPROTEASE"/>
    <property type="match status" value="1"/>
</dbReference>
<comment type="catalytic activity">
    <reaction evidence="1">
        <text>Release of an N-terminal amino acid, Xaa-|-Yaa- from a peptide, amide or arylamide. Xaa is preferably Ala, but may be most amino acids including Pro (slow action). When a terminal hydrophobic residue is followed by a prolyl residue, the two may be released as an intact Xaa-Pro dipeptide.</text>
        <dbReference type="EC" id="3.4.11.2"/>
    </reaction>
</comment>
<dbReference type="InterPro" id="IPR050344">
    <property type="entry name" value="Peptidase_M1_aminopeptidases"/>
</dbReference>